<keyword evidence="1" id="KW-0812">Transmembrane</keyword>
<evidence type="ECO:0000256" key="1">
    <source>
        <dbReference type="SAM" id="Phobius"/>
    </source>
</evidence>
<comment type="caution">
    <text evidence="2">The sequence shown here is derived from an EMBL/GenBank/DDBJ whole genome shotgun (WGS) entry which is preliminary data.</text>
</comment>
<gene>
    <name evidence="2" type="ORF">ATNIH1004_009286</name>
</gene>
<dbReference type="OrthoDB" id="5141409at2759"/>
<protein>
    <submittedName>
        <fullName evidence="2">Uncharacterized protein</fullName>
    </submittedName>
</protein>
<keyword evidence="1" id="KW-0472">Membrane</keyword>
<dbReference type="EMBL" id="QUQM01000006">
    <property type="protein sequence ID" value="KAA8645074.1"/>
    <property type="molecule type" value="Genomic_DNA"/>
</dbReference>
<evidence type="ECO:0000313" key="2">
    <source>
        <dbReference type="EMBL" id="KAA8645074.1"/>
    </source>
</evidence>
<keyword evidence="1" id="KW-1133">Transmembrane helix</keyword>
<dbReference type="VEuPathDB" id="FungiDB:EYZ11_009403"/>
<dbReference type="InterPro" id="IPR025597">
    <property type="entry name" value="DUF4345"/>
</dbReference>
<dbReference type="Proteomes" id="UP000324241">
    <property type="component" value="Unassembled WGS sequence"/>
</dbReference>
<dbReference type="RefSeq" id="XP_033424435.1">
    <property type="nucleotide sequence ID" value="XM_033573883.1"/>
</dbReference>
<reference evidence="2 3" key="1">
    <citation type="submission" date="2019-08" db="EMBL/GenBank/DDBJ databases">
        <title>The genome sequence of a newly discovered highly antifungal drug resistant Aspergillus species, Aspergillus tanneri NIH 1004.</title>
        <authorList>
            <person name="Mounaud S."/>
            <person name="Singh I."/>
            <person name="Joardar V."/>
            <person name="Pakala S."/>
            <person name="Pakala S."/>
            <person name="Venepally P."/>
            <person name="Chung J.K."/>
            <person name="Losada L."/>
            <person name="Nierman W.C."/>
        </authorList>
    </citation>
    <scope>NUCLEOTIDE SEQUENCE [LARGE SCALE GENOMIC DNA]</scope>
    <source>
        <strain evidence="2 3">NIH1004</strain>
    </source>
</reference>
<evidence type="ECO:0000313" key="3">
    <source>
        <dbReference type="Proteomes" id="UP000324241"/>
    </source>
</evidence>
<organism evidence="2 3">
    <name type="scientific">Aspergillus tanneri</name>
    <dbReference type="NCBI Taxonomy" id="1220188"/>
    <lineage>
        <taxon>Eukaryota</taxon>
        <taxon>Fungi</taxon>
        <taxon>Dikarya</taxon>
        <taxon>Ascomycota</taxon>
        <taxon>Pezizomycotina</taxon>
        <taxon>Eurotiomycetes</taxon>
        <taxon>Eurotiomycetidae</taxon>
        <taxon>Eurotiales</taxon>
        <taxon>Aspergillaceae</taxon>
        <taxon>Aspergillus</taxon>
        <taxon>Aspergillus subgen. Circumdati</taxon>
    </lineage>
</organism>
<dbReference type="AlphaFoldDB" id="A0A5M9MIA5"/>
<dbReference type="GeneID" id="54331988"/>
<feature type="transmembrane region" description="Helical" evidence="1">
    <location>
        <begin position="57"/>
        <end position="76"/>
    </location>
</feature>
<dbReference type="Pfam" id="PF14248">
    <property type="entry name" value="DUF4345"/>
    <property type="match status" value="1"/>
</dbReference>
<feature type="transmembrane region" description="Helical" evidence="1">
    <location>
        <begin position="88"/>
        <end position="109"/>
    </location>
</feature>
<proteinExistence type="predicted"/>
<name>A0A5M9MIA5_9EURO</name>
<sequence length="122" mass="13076">MALTIQSSILFPTTLKACSMFAMLTGSMDVIFGADMITSAAGPLPLGSPAITLLDSQIRYLGAMWAGYGVMLWWTSNDLQTRKAPLDLLAGIMFVGGIGRLVSGMRYGFSANWVKGAMVFEL</sequence>
<accession>A0A5M9MIA5</accession>